<evidence type="ECO:0000313" key="7">
    <source>
        <dbReference type="EMBL" id="SHI23818.1"/>
    </source>
</evidence>
<dbReference type="InterPro" id="IPR006115">
    <property type="entry name" value="6PGDH_NADP-bd"/>
</dbReference>
<dbReference type="Proteomes" id="UP000184226">
    <property type="component" value="Unassembled WGS sequence"/>
</dbReference>
<dbReference type="Gene3D" id="1.10.1040.10">
    <property type="entry name" value="N-(1-d-carboxylethyl)-l-norvaline Dehydrogenase, domain 2"/>
    <property type="match status" value="1"/>
</dbReference>
<comment type="similarity">
    <text evidence="1">Belongs to the HIBADH-related family.</text>
</comment>
<dbReference type="InterPro" id="IPR002204">
    <property type="entry name" value="3-OH-isobutyrate_DH-rel_CS"/>
</dbReference>
<dbReference type="AlphaFoldDB" id="A0A1M5ZI35"/>
<dbReference type="SUPFAM" id="SSF48179">
    <property type="entry name" value="6-phosphogluconate dehydrogenase C-terminal domain-like"/>
    <property type="match status" value="1"/>
</dbReference>
<reference evidence="7 8" key="1">
    <citation type="submission" date="2016-11" db="EMBL/GenBank/DDBJ databases">
        <authorList>
            <person name="Jaros S."/>
            <person name="Januszkiewicz K."/>
            <person name="Wedrychowicz H."/>
        </authorList>
    </citation>
    <scope>NUCLEOTIDE SEQUENCE [LARGE SCALE GENOMIC DNA]</scope>
    <source>
        <strain evidence="7 8">CGMCC 1.10190</strain>
    </source>
</reference>
<dbReference type="Gene3D" id="3.40.50.720">
    <property type="entry name" value="NAD(P)-binding Rossmann-like Domain"/>
    <property type="match status" value="1"/>
</dbReference>
<evidence type="ECO:0000256" key="2">
    <source>
        <dbReference type="ARBA" id="ARBA00023002"/>
    </source>
</evidence>
<keyword evidence="3" id="KW-0520">NAD</keyword>
<keyword evidence="8" id="KW-1185">Reference proteome</keyword>
<dbReference type="PIRSF" id="PIRSF000103">
    <property type="entry name" value="HIBADH"/>
    <property type="match status" value="1"/>
</dbReference>
<dbReference type="InterPro" id="IPR015815">
    <property type="entry name" value="HIBADH-related"/>
</dbReference>
<dbReference type="Pfam" id="PF14833">
    <property type="entry name" value="NAD_binding_11"/>
    <property type="match status" value="1"/>
</dbReference>
<dbReference type="GO" id="GO:0016054">
    <property type="term" value="P:organic acid catabolic process"/>
    <property type="evidence" value="ECO:0007669"/>
    <property type="project" value="UniProtKB-ARBA"/>
</dbReference>
<keyword evidence="2" id="KW-0560">Oxidoreductase</keyword>
<organism evidence="7 8">
    <name type="scientific">Pollutimonas bauzanensis</name>
    <dbReference type="NCBI Taxonomy" id="658167"/>
    <lineage>
        <taxon>Bacteria</taxon>
        <taxon>Pseudomonadati</taxon>
        <taxon>Pseudomonadota</taxon>
        <taxon>Betaproteobacteria</taxon>
        <taxon>Burkholderiales</taxon>
        <taxon>Alcaligenaceae</taxon>
        <taxon>Pollutimonas</taxon>
    </lineage>
</organism>
<evidence type="ECO:0000256" key="4">
    <source>
        <dbReference type="PIRSR" id="PIRSR000103-1"/>
    </source>
</evidence>
<evidence type="ECO:0000256" key="3">
    <source>
        <dbReference type="ARBA" id="ARBA00023027"/>
    </source>
</evidence>
<protein>
    <submittedName>
        <fullName evidence="7">3-hydroxyisobutyrate dehydrogenase</fullName>
    </submittedName>
</protein>
<feature type="active site" evidence="4">
    <location>
        <position position="200"/>
    </location>
</feature>
<evidence type="ECO:0000256" key="1">
    <source>
        <dbReference type="ARBA" id="ARBA00009080"/>
    </source>
</evidence>
<proteinExistence type="inferred from homology"/>
<evidence type="ECO:0000313" key="8">
    <source>
        <dbReference type="Proteomes" id="UP000184226"/>
    </source>
</evidence>
<evidence type="ECO:0000259" key="5">
    <source>
        <dbReference type="Pfam" id="PF03446"/>
    </source>
</evidence>
<dbReference type="InterPro" id="IPR013328">
    <property type="entry name" value="6PGD_dom2"/>
</dbReference>
<dbReference type="InterPro" id="IPR029154">
    <property type="entry name" value="HIBADH-like_NADP-bd"/>
</dbReference>
<dbReference type="PANTHER" id="PTHR43060:SF15">
    <property type="entry name" value="3-HYDROXYISOBUTYRATE DEHYDROGENASE-LIKE 1, MITOCHONDRIAL-RELATED"/>
    <property type="match status" value="1"/>
</dbReference>
<feature type="domain" description="3-hydroxyisobutyrate dehydrogenase-like NAD-binding" evidence="6">
    <location>
        <begin position="194"/>
        <end position="313"/>
    </location>
</feature>
<dbReference type="EMBL" id="FQXE01000015">
    <property type="protein sequence ID" value="SHI23818.1"/>
    <property type="molecule type" value="Genomic_DNA"/>
</dbReference>
<accession>A0A1M5ZI35</accession>
<dbReference type="GO" id="GO:0050661">
    <property type="term" value="F:NADP binding"/>
    <property type="evidence" value="ECO:0007669"/>
    <property type="project" value="InterPro"/>
</dbReference>
<sequence>MPGAMHNPYLTENNDMSSISAKTYDSLPSVHVAFLGLGVMGYPMAGHLAKSGHKVTVYNRTLQKAEAWVKEFGGRAARTPKEAAQGASIVFCCVGNDDDLRSVVLGSDGALAGMAAGTIFVDHTTASAEVARELYQQARQQNAGFVDAPVSGGQAGAVNGALTVMCGGEQAHFDSVKPLIHAYAQAVTLLGDCGAGQLCKMVNQICIAGLVQGLSEAIAFGQAAQLDMKQALGVISKGAAQSWQMENRGATMIDDKFDFGFAVDWMRKDLGLVLNEAKRNGARLPVTALVDQFYADVQQMGGNRWDTSSLIKRLRNK</sequence>
<dbReference type="InterPro" id="IPR008927">
    <property type="entry name" value="6-PGluconate_DH-like_C_sf"/>
</dbReference>
<dbReference type="InterPro" id="IPR036291">
    <property type="entry name" value="NAD(P)-bd_dom_sf"/>
</dbReference>
<dbReference type="Pfam" id="PF03446">
    <property type="entry name" value="NAD_binding_2"/>
    <property type="match status" value="1"/>
</dbReference>
<dbReference type="PROSITE" id="PS00895">
    <property type="entry name" value="3_HYDROXYISOBUT_DH"/>
    <property type="match status" value="1"/>
</dbReference>
<feature type="domain" description="6-phosphogluconate dehydrogenase NADP-binding" evidence="5">
    <location>
        <begin position="32"/>
        <end position="191"/>
    </location>
</feature>
<name>A0A1M5ZI35_9BURK</name>
<dbReference type="GO" id="GO:0051287">
    <property type="term" value="F:NAD binding"/>
    <property type="evidence" value="ECO:0007669"/>
    <property type="project" value="InterPro"/>
</dbReference>
<dbReference type="SUPFAM" id="SSF51735">
    <property type="entry name" value="NAD(P)-binding Rossmann-fold domains"/>
    <property type="match status" value="1"/>
</dbReference>
<gene>
    <name evidence="7" type="ORF">SAMN04488135_11512</name>
</gene>
<dbReference type="STRING" id="658167.SAMN04488135_11512"/>
<dbReference type="GO" id="GO:0016491">
    <property type="term" value="F:oxidoreductase activity"/>
    <property type="evidence" value="ECO:0007669"/>
    <property type="project" value="UniProtKB-KW"/>
</dbReference>
<dbReference type="PANTHER" id="PTHR43060">
    <property type="entry name" value="3-HYDROXYISOBUTYRATE DEHYDROGENASE-LIKE 1, MITOCHONDRIAL-RELATED"/>
    <property type="match status" value="1"/>
</dbReference>
<evidence type="ECO:0000259" key="6">
    <source>
        <dbReference type="Pfam" id="PF14833"/>
    </source>
</evidence>